<organism evidence="1 2">
    <name type="scientific">Liparis tanakae</name>
    <name type="common">Tanaka's snailfish</name>
    <dbReference type="NCBI Taxonomy" id="230148"/>
    <lineage>
        <taxon>Eukaryota</taxon>
        <taxon>Metazoa</taxon>
        <taxon>Chordata</taxon>
        <taxon>Craniata</taxon>
        <taxon>Vertebrata</taxon>
        <taxon>Euteleostomi</taxon>
        <taxon>Actinopterygii</taxon>
        <taxon>Neopterygii</taxon>
        <taxon>Teleostei</taxon>
        <taxon>Neoteleostei</taxon>
        <taxon>Acanthomorphata</taxon>
        <taxon>Eupercaria</taxon>
        <taxon>Perciformes</taxon>
        <taxon>Cottioidei</taxon>
        <taxon>Cottales</taxon>
        <taxon>Liparidae</taxon>
        <taxon>Liparis</taxon>
    </lineage>
</organism>
<name>A0A4Z2G466_9TELE</name>
<evidence type="ECO:0000313" key="2">
    <source>
        <dbReference type="Proteomes" id="UP000314294"/>
    </source>
</evidence>
<gene>
    <name evidence="1" type="ORF">EYF80_041445</name>
</gene>
<sequence length="71" mass="7755">MSHMCARVDVVPGAQQEAAPLLVQQQRVGVQPVRGSQRQGDAAGLQQFWPGESNRQTQLFSVGRSAYSNML</sequence>
<evidence type="ECO:0000313" key="1">
    <source>
        <dbReference type="EMBL" id="TNN48366.1"/>
    </source>
</evidence>
<comment type="caution">
    <text evidence="1">The sequence shown here is derived from an EMBL/GenBank/DDBJ whole genome shotgun (WGS) entry which is preliminary data.</text>
</comment>
<reference evidence="1 2" key="1">
    <citation type="submission" date="2019-03" db="EMBL/GenBank/DDBJ databases">
        <title>First draft genome of Liparis tanakae, snailfish: a comprehensive survey of snailfish specific genes.</title>
        <authorList>
            <person name="Kim W."/>
            <person name="Song I."/>
            <person name="Jeong J.-H."/>
            <person name="Kim D."/>
            <person name="Kim S."/>
            <person name="Ryu S."/>
            <person name="Song J.Y."/>
            <person name="Lee S.K."/>
        </authorList>
    </citation>
    <scope>NUCLEOTIDE SEQUENCE [LARGE SCALE GENOMIC DNA]</scope>
    <source>
        <tissue evidence="1">Muscle</tissue>
    </source>
</reference>
<protein>
    <submittedName>
        <fullName evidence="1">Uncharacterized protein</fullName>
    </submittedName>
</protein>
<dbReference type="Proteomes" id="UP000314294">
    <property type="component" value="Unassembled WGS sequence"/>
</dbReference>
<accession>A0A4Z2G466</accession>
<keyword evidence="2" id="KW-1185">Reference proteome</keyword>
<dbReference type="EMBL" id="SRLO01000700">
    <property type="protein sequence ID" value="TNN48366.1"/>
    <property type="molecule type" value="Genomic_DNA"/>
</dbReference>
<proteinExistence type="predicted"/>
<dbReference type="AlphaFoldDB" id="A0A4Z2G466"/>